<accession>A0A0F9U184</accession>
<dbReference type="EMBL" id="LAZR01001279">
    <property type="protein sequence ID" value="KKN47393.1"/>
    <property type="molecule type" value="Genomic_DNA"/>
</dbReference>
<dbReference type="Pfam" id="PF01663">
    <property type="entry name" value="Phosphodiest"/>
    <property type="match status" value="1"/>
</dbReference>
<dbReference type="PANTHER" id="PTHR10151:SF120">
    <property type="entry name" value="BIS(5'-ADENOSYL)-TRIPHOSPHATASE"/>
    <property type="match status" value="1"/>
</dbReference>
<name>A0A0F9U184_9ZZZZ</name>
<organism evidence="1">
    <name type="scientific">marine sediment metagenome</name>
    <dbReference type="NCBI Taxonomy" id="412755"/>
    <lineage>
        <taxon>unclassified sequences</taxon>
        <taxon>metagenomes</taxon>
        <taxon>ecological metagenomes</taxon>
    </lineage>
</organism>
<dbReference type="AlphaFoldDB" id="A0A0F9U184"/>
<protein>
    <recommendedName>
        <fullName evidence="2">Sulfatase N-terminal domain-containing protein</fullName>
    </recommendedName>
</protein>
<dbReference type="GO" id="GO:0016787">
    <property type="term" value="F:hydrolase activity"/>
    <property type="evidence" value="ECO:0007669"/>
    <property type="project" value="UniProtKB-ARBA"/>
</dbReference>
<proteinExistence type="predicted"/>
<reference evidence="1" key="1">
    <citation type="journal article" date="2015" name="Nature">
        <title>Complex archaea that bridge the gap between prokaryotes and eukaryotes.</title>
        <authorList>
            <person name="Spang A."/>
            <person name="Saw J.H."/>
            <person name="Jorgensen S.L."/>
            <person name="Zaremba-Niedzwiedzka K."/>
            <person name="Martijn J."/>
            <person name="Lind A.E."/>
            <person name="van Eijk R."/>
            <person name="Schleper C."/>
            <person name="Guy L."/>
            <person name="Ettema T.J."/>
        </authorList>
    </citation>
    <scope>NUCLEOTIDE SEQUENCE</scope>
</reference>
<sequence>MNKITHIILCIIDNVRSDHLFNFVNRGLLPNIKKLMDNGIYSKNCITDFPPITYPTQVSMITGTYTGDYQKELCHGVPLVNWMGRDKSPPILRNYTSRDLQIYKLNNDIGNRCKTILEMVENGNTSSITQFISRGADYFYPERKSKLAMYYLFLKLSRNVKRMITRANSIIAQKILENFKNPKKFFQNNEPPICSLLWFMTSDLLLHLYGFDSEIYKLNLLHIDKVIGLLIDNLDEMGYLDETAIVITSDHGNYKASRVGYIKDFLERYKLTSYYRRKNLRGNINIAKYDGIGFFNFKGINKSDTKYSWVRPELSQLKKYGPKKLNLLKELFKIEGSHLMYYRDDDNTYNKGIIHLKRKSRNHGNKIILSTIEYRGNGLDYKTKYISDDNENDVFNYLNDHIASQLLDNRFHSIDEWLSATYHLDYPMHPDLIPRHFKNPRSCDIILSNDGKVVFNINHGKQYSKNLYNHDLGLRSCMNVPLIIGGSSEIAHKEITCCKTTDIVPTMLKIIGKKPHKSVIGTSLI</sequence>
<dbReference type="InterPro" id="IPR002591">
    <property type="entry name" value="Phosphodiest/P_Trfase"/>
</dbReference>
<evidence type="ECO:0000313" key="1">
    <source>
        <dbReference type="EMBL" id="KKN47393.1"/>
    </source>
</evidence>
<comment type="caution">
    <text evidence="1">The sequence shown here is derived from an EMBL/GenBank/DDBJ whole genome shotgun (WGS) entry which is preliminary data.</text>
</comment>
<dbReference type="SUPFAM" id="SSF53649">
    <property type="entry name" value="Alkaline phosphatase-like"/>
    <property type="match status" value="1"/>
</dbReference>
<dbReference type="PANTHER" id="PTHR10151">
    <property type="entry name" value="ECTONUCLEOTIDE PYROPHOSPHATASE/PHOSPHODIESTERASE"/>
    <property type="match status" value="1"/>
</dbReference>
<gene>
    <name evidence="1" type="ORF">LCGC14_0663490</name>
</gene>
<dbReference type="InterPro" id="IPR017850">
    <property type="entry name" value="Alkaline_phosphatase_core_sf"/>
</dbReference>
<dbReference type="Gene3D" id="3.40.720.10">
    <property type="entry name" value="Alkaline Phosphatase, subunit A"/>
    <property type="match status" value="1"/>
</dbReference>
<evidence type="ECO:0008006" key="2">
    <source>
        <dbReference type="Google" id="ProtNLM"/>
    </source>
</evidence>